<reference evidence="2 3" key="1">
    <citation type="submission" date="2020-08" db="EMBL/GenBank/DDBJ databases">
        <title>Sequencing the genomes of 1000 actinobacteria strains.</title>
        <authorList>
            <person name="Klenk H.-P."/>
        </authorList>
    </citation>
    <scope>NUCLEOTIDE SEQUENCE [LARGE SCALE GENOMIC DNA]</scope>
    <source>
        <strain evidence="2 3">DSM 43036</strain>
    </source>
</reference>
<accession>A0ABR6M9V3</accession>
<keyword evidence="1" id="KW-0472">Membrane</keyword>
<name>A0ABR6M9V3_MICEC</name>
<keyword evidence="1" id="KW-0812">Transmembrane</keyword>
<feature type="transmembrane region" description="Helical" evidence="1">
    <location>
        <begin position="113"/>
        <end position="132"/>
    </location>
</feature>
<evidence type="ECO:0000313" key="2">
    <source>
        <dbReference type="EMBL" id="MBB5111426.1"/>
    </source>
</evidence>
<dbReference type="Proteomes" id="UP000618986">
    <property type="component" value="Unassembled WGS sequence"/>
</dbReference>
<feature type="transmembrane region" description="Helical" evidence="1">
    <location>
        <begin position="77"/>
        <end position="101"/>
    </location>
</feature>
<proteinExistence type="predicted"/>
<comment type="caution">
    <text evidence="2">The sequence shown here is derived from an EMBL/GenBank/DDBJ whole genome shotgun (WGS) entry which is preliminary data.</text>
</comment>
<keyword evidence="1" id="KW-1133">Transmembrane helix</keyword>
<dbReference type="RefSeq" id="WP_184681775.1">
    <property type="nucleotide sequence ID" value="NZ_JACHJC010000001.1"/>
</dbReference>
<dbReference type="EMBL" id="JACHJC010000001">
    <property type="protein sequence ID" value="MBB5111426.1"/>
    <property type="molecule type" value="Genomic_DNA"/>
</dbReference>
<feature type="transmembrane region" description="Helical" evidence="1">
    <location>
        <begin position="12"/>
        <end position="31"/>
    </location>
</feature>
<evidence type="ECO:0000256" key="1">
    <source>
        <dbReference type="SAM" id="Phobius"/>
    </source>
</evidence>
<dbReference type="GeneID" id="300291854"/>
<sequence length="244" mass="26545">MRETLGAALRRQRIGVAVAVVVGWLAAVVDMRAEEAGGPLVLVSLVPLAVLLVAAVRELRRRPSRANLRMDEHERAFFAPPRATVGFLTVLTGFVLYRAIVSGDGAVEGSWDWGLAAFFLPFAIVFTALGWFRVPVVELTPEGITHGRHERRWFVPWAALDPQGQVGWRPGNRTISLPVARPDLIRAGRGVGRDGTTMAVREVDVAPALVAGAIRHYLTHSEHRAAIGTRAEYARLVRALAGEG</sequence>
<organism evidence="2 3">
    <name type="scientific">Micromonospora echinospora</name>
    <name type="common">Micromonospora purpurea</name>
    <dbReference type="NCBI Taxonomy" id="1877"/>
    <lineage>
        <taxon>Bacteria</taxon>
        <taxon>Bacillati</taxon>
        <taxon>Actinomycetota</taxon>
        <taxon>Actinomycetes</taxon>
        <taxon>Micromonosporales</taxon>
        <taxon>Micromonosporaceae</taxon>
        <taxon>Micromonospora</taxon>
    </lineage>
</organism>
<gene>
    <name evidence="2" type="ORF">FHU28_001265</name>
</gene>
<evidence type="ECO:0008006" key="4">
    <source>
        <dbReference type="Google" id="ProtNLM"/>
    </source>
</evidence>
<feature type="transmembrane region" description="Helical" evidence="1">
    <location>
        <begin position="37"/>
        <end position="56"/>
    </location>
</feature>
<evidence type="ECO:0000313" key="3">
    <source>
        <dbReference type="Proteomes" id="UP000618986"/>
    </source>
</evidence>
<protein>
    <recommendedName>
        <fullName evidence="4">PH domain-containing protein</fullName>
    </recommendedName>
</protein>
<keyword evidence="3" id="KW-1185">Reference proteome</keyword>